<dbReference type="AlphaFoldDB" id="A0A6C0B321"/>
<dbReference type="SUPFAM" id="SSF46689">
    <property type="entry name" value="Homeodomain-like"/>
    <property type="match status" value="1"/>
</dbReference>
<dbReference type="Gene3D" id="1.10.260.40">
    <property type="entry name" value="lambda repressor-like DNA-binding domains"/>
    <property type="match status" value="1"/>
</dbReference>
<feature type="domain" description="HTH cro/C1-type" evidence="1">
    <location>
        <begin position="18"/>
        <end position="67"/>
    </location>
</feature>
<name>A0A6C0B321_9ZZZZ</name>
<dbReference type="InterPro" id="IPR055247">
    <property type="entry name" value="InsJ-like_HTH"/>
</dbReference>
<dbReference type="GO" id="GO:0003677">
    <property type="term" value="F:DNA binding"/>
    <property type="evidence" value="ECO:0007669"/>
    <property type="project" value="InterPro"/>
</dbReference>
<dbReference type="InterPro" id="IPR010982">
    <property type="entry name" value="Lambda_DNA-bd_dom_sf"/>
</dbReference>
<organism evidence="2">
    <name type="scientific">viral metagenome</name>
    <dbReference type="NCBI Taxonomy" id="1070528"/>
    <lineage>
        <taxon>unclassified sequences</taxon>
        <taxon>metagenomes</taxon>
        <taxon>organismal metagenomes</taxon>
    </lineage>
</organism>
<protein>
    <recommendedName>
        <fullName evidence="1">HTH cro/C1-type domain-containing protein</fullName>
    </recommendedName>
</protein>
<dbReference type="Pfam" id="PF13518">
    <property type="entry name" value="HTH_28"/>
    <property type="match status" value="1"/>
</dbReference>
<dbReference type="InterPro" id="IPR009057">
    <property type="entry name" value="Homeodomain-like_sf"/>
</dbReference>
<dbReference type="EMBL" id="MN739059">
    <property type="protein sequence ID" value="QHS86625.1"/>
    <property type="molecule type" value="Genomic_DNA"/>
</dbReference>
<accession>A0A6C0B321</accession>
<dbReference type="PROSITE" id="PS50943">
    <property type="entry name" value="HTH_CROC1"/>
    <property type="match status" value="1"/>
</dbReference>
<evidence type="ECO:0000313" key="2">
    <source>
        <dbReference type="EMBL" id="QHS86625.1"/>
    </source>
</evidence>
<reference evidence="2" key="1">
    <citation type="journal article" date="2020" name="Nature">
        <title>Giant virus diversity and host interactions through global metagenomics.</title>
        <authorList>
            <person name="Schulz F."/>
            <person name="Roux S."/>
            <person name="Paez-Espino D."/>
            <person name="Jungbluth S."/>
            <person name="Walsh D.A."/>
            <person name="Denef V.J."/>
            <person name="McMahon K.D."/>
            <person name="Konstantinidis K.T."/>
            <person name="Eloe-Fadrosh E.A."/>
            <person name="Kyrpides N.C."/>
            <person name="Woyke T."/>
        </authorList>
    </citation>
    <scope>NUCLEOTIDE SEQUENCE</scope>
    <source>
        <strain evidence="2">GVMAG-M-3300009422-16</strain>
    </source>
</reference>
<evidence type="ECO:0000259" key="1">
    <source>
        <dbReference type="PROSITE" id="PS50943"/>
    </source>
</evidence>
<proteinExistence type="predicted"/>
<sequence length="192" mass="22866">MTQHLSEVVKLLAINYYKNNDLTQQEVANIFNVTKRTLQNWLNAYENNTLSRKKKIGKSYKVKEKHIKLALSIIKKYPHISIQGLWIMLQKKYTDFTITPQHLGVVIRDQNITRKRTTRRHFPKTRYGKTINLKELNTKFYKEVDKYFLSKIVCLDEISVSVQMKPNYSRCELGKGVYKKQLTIMYLRNILY</sequence>
<dbReference type="InterPro" id="IPR001387">
    <property type="entry name" value="Cro/C1-type_HTH"/>
</dbReference>